<accession>A0A448WCP8</accession>
<proteinExistence type="predicted"/>
<keyword evidence="4" id="KW-1185">Reference proteome</keyword>
<keyword evidence="2" id="KW-0520">NAD</keyword>
<organism evidence="3 4">
    <name type="scientific">Protopolystoma xenopodis</name>
    <dbReference type="NCBI Taxonomy" id="117903"/>
    <lineage>
        <taxon>Eukaryota</taxon>
        <taxon>Metazoa</taxon>
        <taxon>Spiralia</taxon>
        <taxon>Lophotrochozoa</taxon>
        <taxon>Platyhelminthes</taxon>
        <taxon>Monogenea</taxon>
        <taxon>Polyopisthocotylea</taxon>
        <taxon>Polystomatidea</taxon>
        <taxon>Polystomatidae</taxon>
        <taxon>Protopolystoma</taxon>
    </lineage>
</organism>
<dbReference type="PANTHER" id="PTHR11082:SF5">
    <property type="entry name" value="TRNA-DIHYDROURIDINE(16_17) SYNTHASE [NAD(P)(+)]-LIKE"/>
    <property type="match status" value="1"/>
</dbReference>
<comment type="caution">
    <text evidence="3">The sequence shown here is derived from an EMBL/GenBank/DDBJ whole genome shotgun (WGS) entry which is preliminary data.</text>
</comment>
<dbReference type="EMBL" id="CAAALY010004302">
    <property type="protein sequence ID" value="VEL08580.1"/>
    <property type="molecule type" value="Genomic_DNA"/>
</dbReference>
<keyword evidence="1" id="KW-0521">NADP</keyword>
<dbReference type="Proteomes" id="UP000784294">
    <property type="component" value="Unassembled WGS sequence"/>
</dbReference>
<reference evidence="3" key="1">
    <citation type="submission" date="2018-11" db="EMBL/GenBank/DDBJ databases">
        <authorList>
            <consortium name="Pathogen Informatics"/>
        </authorList>
    </citation>
    <scope>NUCLEOTIDE SEQUENCE</scope>
</reference>
<dbReference type="GO" id="GO:0017150">
    <property type="term" value="F:tRNA dihydrouridine synthase activity"/>
    <property type="evidence" value="ECO:0007669"/>
    <property type="project" value="TreeGrafter"/>
</dbReference>
<evidence type="ECO:0000256" key="2">
    <source>
        <dbReference type="ARBA" id="ARBA00023027"/>
    </source>
</evidence>
<dbReference type="AlphaFoldDB" id="A0A448WCP8"/>
<name>A0A448WCP8_9PLAT</name>
<evidence type="ECO:0000313" key="3">
    <source>
        <dbReference type="EMBL" id="VEL08580.1"/>
    </source>
</evidence>
<protein>
    <submittedName>
        <fullName evidence="3">Uncharacterized protein</fullName>
    </submittedName>
</protein>
<gene>
    <name evidence="3" type="ORF">PXEA_LOCUS2020</name>
</gene>
<dbReference type="PANTHER" id="PTHR11082">
    <property type="entry name" value="TRNA-DIHYDROURIDINE SYNTHASE"/>
    <property type="match status" value="1"/>
</dbReference>
<dbReference type="OrthoDB" id="272303at2759"/>
<sequence>MFAGIQPQVYAICKEYLELARMYSSPISSVRGHVFKLCRDALNVHTEFRPQFADCKDLDDFEDAIRRMEEKCSVCKATDRSPYNLHWTCKAYLRGDILLAEPEINCNLSALDENTSGDTTQHEMESCMLAVKHKRLQEEREKRKIEKRTRMAEKRKHTLRLGAQRHEFCTTCMMNKRPFLSVELVNNARSLSAIWMQRLIRLHYNKN</sequence>
<evidence type="ECO:0000313" key="4">
    <source>
        <dbReference type="Proteomes" id="UP000784294"/>
    </source>
</evidence>
<evidence type="ECO:0000256" key="1">
    <source>
        <dbReference type="ARBA" id="ARBA00022857"/>
    </source>
</evidence>